<dbReference type="Pfam" id="PF00563">
    <property type="entry name" value="EAL"/>
    <property type="match status" value="1"/>
</dbReference>
<dbReference type="InterPro" id="IPR013656">
    <property type="entry name" value="PAS_4"/>
</dbReference>
<dbReference type="InterPro" id="IPR001633">
    <property type="entry name" value="EAL_dom"/>
</dbReference>
<keyword evidence="1" id="KW-0472">Membrane</keyword>
<evidence type="ECO:0000259" key="2">
    <source>
        <dbReference type="PROSITE" id="PS50112"/>
    </source>
</evidence>
<feature type="transmembrane region" description="Helical" evidence="1">
    <location>
        <begin position="205"/>
        <end position="225"/>
    </location>
</feature>
<evidence type="ECO:0000313" key="6">
    <source>
        <dbReference type="Proteomes" id="UP000198960"/>
    </source>
</evidence>
<organism evidence="5 6">
    <name type="scientific">Trujillonella endophytica</name>
    <dbReference type="NCBI Taxonomy" id="673521"/>
    <lineage>
        <taxon>Bacteria</taxon>
        <taxon>Bacillati</taxon>
        <taxon>Actinomycetota</taxon>
        <taxon>Actinomycetes</taxon>
        <taxon>Geodermatophilales</taxon>
        <taxon>Geodermatophilaceae</taxon>
        <taxon>Trujillonella</taxon>
    </lineage>
</organism>
<dbReference type="InterPro" id="IPR052155">
    <property type="entry name" value="Biofilm_reg_signaling"/>
</dbReference>
<dbReference type="InterPro" id="IPR029787">
    <property type="entry name" value="Nucleotide_cyclase"/>
</dbReference>
<feature type="transmembrane region" description="Helical" evidence="1">
    <location>
        <begin position="300"/>
        <end position="321"/>
    </location>
</feature>
<dbReference type="Pfam" id="PF00990">
    <property type="entry name" value="GGDEF"/>
    <property type="match status" value="1"/>
</dbReference>
<dbReference type="NCBIfam" id="TIGR00229">
    <property type="entry name" value="sensory_box"/>
    <property type="match status" value="1"/>
</dbReference>
<dbReference type="Gene3D" id="3.30.450.20">
    <property type="entry name" value="PAS domain"/>
    <property type="match status" value="1"/>
</dbReference>
<feature type="domain" description="PAS" evidence="2">
    <location>
        <begin position="333"/>
        <end position="403"/>
    </location>
</feature>
<dbReference type="Proteomes" id="UP000198960">
    <property type="component" value="Unassembled WGS sequence"/>
</dbReference>
<dbReference type="InterPro" id="IPR000160">
    <property type="entry name" value="GGDEF_dom"/>
</dbReference>
<dbReference type="PROSITE" id="PS50883">
    <property type="entry name" value="EAL"/>
    <property type="match status" value="1"/>
</dbReference>
<dbReference type="EMBL" id="FOEE01000006">
    <property type="protein sequence ID" value="SEO90480.1"/>
    <property type="molecule type" value="Genomic_DNA"/>
</dbReference>
<evidence type="ECO:0000259" key="4">
    <source>
        <dbReference type="PROSITE" id="PS50887"/>
    </source>
</evidence>
<dbReference type="NCBIfam" id="TIGR00254">
    <property type="entry name" value="GGDEF"/>
    <property type="match status" value="1"/>
</dbReference>
<dbReference type="PROSITE" id="PS50112">
    <property type="entry name" value="PAS"/>
    <property type="match status" value="1"/>
</dbReference>
<feature type="transmembrane region" description="Helical" evidence="1">
    <location>
        <begin position="112"/>
        <end position="129"/>
    </location>
</feature>
<keyword evidence="1" id="KW-0812">Transmembrane</keyword>
<dbReference type="STRING" id="673521.SAMN05660991_02273"/>
<keyword evidence="1" id="KW-1133">Transmembrane helix</keyword>
<gene>
    <name evidence="5" type="ORF">SAMN05660991_02273</name>
</gene>
<protein>
    <submittedName>
        <fullName evidence="5">PAS domain S-box-containing protein/diguanylate cyclase (GGDEF) domain-containing protein</fullName>
    </submittedName>
</protein>
<dbReference type="Gene3D" id="3.30.70.270">
    <property type="match status" value="1"/>
</dbReference>
<name>A0A1H8THA9_9ACTN</name>
<dbReference type="SMART" id="SM00267">
    <property type="entry name" value="GGDEF"/>
    <property type="match status" value="1"/>
</dbReference>
<dbReference type="InterPro" id="IPR000014">
    <property type="entry name" value="PAS"/>
</dbReference>
<dbReference type="SUPFAM" id="SSF55785">
    <property type="entry name" value="PYP-like sensor domain (PAS domain)"/>
    <property type="match status" value="1"/>
</dbReference>
<proteinExistence type="predicted"/>
<evidence type="ECO:0000259" key="3">
    <source>
        <dbReference type="PROSITE" id="PS50883"/>
    </source>
</evidence>
<dbReference type="PROSITE" id="PS50887">
    <property type="entry name" value="GGDEF"/>
    <property type="match status" value="1"/>
</dbReference>
<feature type="domain" description="EAL" evidence="3">
    <location>
        <begin position="634"/>
        <end position="887"/>
    </location>
</feature>
<dbReference type="SUPFAM" id="SSF55073">
    <property type="entry name" value="Nucleotide cyclase"/>
    <property type="match status" value="1"/>
</dbReference>
<feature type="transmembrane region" description="Helical" evidence="1">
    <location>
        <begin position="274"/>
        <end position="294"/>
    </location>
</feature>
<dbReference type="InterPro" id="IPR035919">
    <property type="entry name" value="EAL_sf"/>
</dbReference>
<dbReference type="CDD" id="cd01949">
    <property type="entry name" value="GGDEF"/>
    <property type="match status" value="1"/>
</dbReference>
<dbReference type="Gene3D" id="3.20.20.450">
    <property type="entry name" value="EAL domain"/>
    <property type="match status" value="1"/>
</dbReference>
<dbReference type="PANTHER" id="PTHR44757:SF2">
    <property type="entry name" value="BIOFILM ARCHITECTURE MAINTENANCE PROTEIN MBAA"/>
    <property type="match status" value="1"/>
</dbReference>
<dbReference type="SUPFAM" id="SSF141868">
    <property type="entry name" value="EAL domain-like"/>
    <property type="match status" value="1"/>
</dbReference>
<accession>A0A1H8THA9</accession>
<dbReference type="SMART" id="SM00091">
    <property type="entry name" value="PAS"/>
    <property type="match status" value="1"/>
</dbReference>
<dbReference type="SMART" id="SM00052">
    <property type="entry name" value="EAL"/>
    <property type="match status" value="1"/>
</dbReference>
<dbReference type="AlphaFoldDB" id="A0A1H8THA9"/>
<dbReference type="CDD" id="cd01948">
    <property type="entry name" value="EAL"/>
    <property type="match status" value="1"/>
</dbReference>
<dbReference type="CDD" id="cd00130">
    <property type="entry name" value="PAS"/>
    <property type="match status" value="1"/>
</dbReference>
<dbReference type="Pfam" id="PF08448">
    <property type="entry name" value="PAS_4"/>
    <property type="match status" value="1"/>
</dbReference>
<keyword evidence="6" id="KW-1185">Reference proteome</keyword>
<dbReference type="PANTHER" id="PTHR44757">
    <property type="entry name" value="DIGUANYLATE CYCLASE DGCP"/>
    <property type="match status" value="1"/>
</dbReference>
<feature type="transmembrane region" description="Helical" evidence="1">
    <location>
        <begin position="80"/>
        <end position="100"/>
    </location>
</feature>
<feature type="transmembrane region" description="Helical" evidence="1">
    <location>
        <begin position="141"/>
        <end position="159"/>
    </location>
</feature>
<dbReference type="InterPro" id="IPR035965">
    <property type="entry name" value="PAS-like_dom_sf"/>
</dbReference>
<dbReference type="InterPro" id="IPR043128">
    <property type="entry name" value="Rev_trsase/Diguanyl_cyclase"/>
</dbReference>
<reference evidence="6" key="1">
    <citation type="submission" date="2016-10" db="EMBL/GenBank/DDBJ databases">
        <authorList>
            <person name="Varghese N."/>
            <person name="Submissions S."/>
        </authorList>
    </citation>
    <scope>NUCLEOTIDE SEQUENCE [LARGE SCALE GENOMIC DNA]</scope>
    <source>
        <strain evidence="6">DSM 45413</strain>
    </source>
</reference>
<evidence type="ECO:0000313" key="5">
    <source>
        <dbReference type="EMBL" id="SEO90480.1"/>
    </source>
</evidence>
<feature type="transmembrane region" description="Helical" evidence="1">
    <location>
        <begin position="45"/>
        <end position="68"/>
    </location>
</feature>
<feature type="domain" description="GGDEF" evidence="4">
    <location>
        <begin position="487"/>
        <end position="625"/>
    </location>
</feature>
<evidence type="ECO:0000256" key="1">
    <source>
        <dbReference type="SAM" id="Phobius"/>
    </source>
</evidence>
<sequence>MSRPPAPGRRGGLPHVRATTVFGVLLVLLGAVCTAAELTGPALDSWVVPACLALGSLAGAALVARLTAGLPGRSGRPWRALAAAGVLLASGQLIAGVRGVTADRSTGGVEDLAMLAAAPVAIAGALWLMPSRAGRRIGSRALLDGVILTASVAVLGHVALGDLLPEGGGAEEEVLATAYPLVAVALCGIGLVPVTAVVEARRRAATWLLVTFLGMAVAAVSGAVGRATGSPWPLLLADLAWLGTLAAAARGAAADPGEPAGPPAHRTLPLRGGLAALAAAGLLLAVLTGGAVVGRPLRPAEAAAGLLVVGLMSGRTLLWALDAHRLTRRLQRAERRFRALVHSGDAVTVVLDPVGRVSWASGPVAEQLGWADDDLSGRALAALLHVQHRAVLAQVTAAVRAGAPVELPVTVRLGGRSGVWHDIEVLGAALDGVEGGLVLHLRDVTERSATQRELERMAYTDFLTGLPNRARLMAALDVAVGRAAAGRRACLLLLDLDGFKSVNDVSGHDSGDLLLQEVAEVLSGAARDGDLVARLGGDEFALVVDSGPEEAVLLAERLVALLDRTHRFPTGRGGDGGGPPLHVSASIGVAEVGPHGDASATMREADLALRTAKADGKNAVRSCGQSIVEETGRRSRLARDLVLALERQELRVDYQPVVGLEGRRILGLEALVRWDHPELGAVSPEEFVGLAEEEGLIVPLQRWVLRTATAEHARLVAGGRDLRMAVNVSVLHVQARCLVEDVADALERAGLPADRLMIELTESVFADDAELLRSTLSDLSDLGCVVALDDFGRGASSLTQLAGLPVDVLKMDRGFVTGIESDGRRAALVAAVVDLGRTLGMDVVAEGVETPAQLAALTALGCDFVQGWLLGRPVAGTLVAGVVDGFDPTVLDGAAPDGGTAGADVSHDTLDTVHLAGRLG</sequence>
<feature type="transmembrane region" description="Helical" evidence="1">
    <location>
        <begin position="179"/>
        <end position="198"/>
    </location>
</feature>